<organism evidence="1 2">
    <name type="scientific">Pantoea rodasii</name>
    <dbReference type="NCBI Taxonomy" id="1076549"/>
    <lineage>
        <taxon>Bacteria</taxon>
        <taxon>Pseudomonadati</taxon>
        <taxon>Pseudomonadota</taxon>
        <taxon>Gammaproteobacteria</taxon>
        <taxon>Enterobacterales</taxon>
        <taxon>Erwiniaceae</taxon>
        <taxon>Pantoea</taxon>
    </lineage>
</organism>
<proteinExistence type="predicted"/>
<name>A0A0B1R9U2_9GAMM</name>
<comment type="caution">
    <text evidence="1">The sequence shown here is derived from an EMBL/GenBank/DDBJ whole genome shotgun (WGS) entry which is preliminary data.</text>
</comment>
<sequence length="146" mass="15525">MAKDGKHVIHAGGIFANPQLHREGAAAADTQPGTIGFFDNTTKKFTASVDGNEEAILYVANYDYLRCKTVDDTIAAGDWVVAMHPTPGVFFNVPAATGTYTKGQPLSIANGRVKALAADESIRAFVEEDRSTTIATAGDLLRVVIK</sequence>
<dbReference type="Proteomes" id="UP000030853">
    <property type="component" value="Unassembled WGS sequence"/>
</dbReference>
<dbReference type="AlphaFoldDB" id="A0A0B1R9U2"/>
<evidence type="ECO:0008006" key="3">
    <source>
        <dbReference type="Google" id="ProtNLM"/>
    </source>
</evidence>
<protein>
    <recommendedName>
        <fullName evidence="3">Gp8</fullName>
    </recommendedName>
</protein>
<gene>
    <name evidence="1" type="ORF">QU24_11145</name>
</gene>
<dbReference type="RefSeq" id="WP_039330941.1">
    <property type="nucleotide sequence ID" value="NZ_JTJJ01000038.1"/>
</dbReference>
<dbReference type="EMBL" id="JTJJ01000038">
    <property type="protein sequence ID" value="KHJ67967.1"/>
    <property type="molecule type" value="Genomic_DNA"/>
</dbReference>
<evidence type="ECO:0000313" key="1">
    <source>
        <dbReference type="EMBL" id="KHJ67967.1"/>
    </source>
</evidence>
<reference evidence="1 2" key="1">
    <citation type="submission" date="2014-11" db="EMBL/GenBank/DDBJ databases">
        <title>Genome sequencing of Pantoea rodasii ND03.</title>
        <authorList>
            <person name="Muhamad Yunos N.Y."/>
            <person name="Chan K.-G."/>
        </authorList>
    </citation>
    <scope>NUCLEOTIDE SEQUENCE [LARGE SCALE GENOMIC DNA]</scope>
    <source>
        <strain evidence="1 2">ND03</strain>
    </source>
</reference>
<evidence type="ECO:0000313" key="2">
    <source>
        <dbReference type="Proteomes" id="UP000030853"/>
    </source>
</evidence>
<accession>A0A0B1R9U2</accession>